<dbReference type="GO" id="GO:0019441">
    <property type="term" value="P:L-tryptophan catabolic process to kynurenine"/>
    <property type="evidence" value="ECO:0007669"/>
    <property type="project" value="InterPro"/>
</dbReference>
<evidence type="ECO:0000256" key="1">
    <source>
        <dbReference type="ARBA" id="ARBA00007865"/>
    </source>
</evidence>
<dbReference type="PANTHER" id="PTHR34861:SF11">
    <property type="entry name" value="CYCLASE"/>
    <property type="match status" value="1"/>
</dbReference>
<dbReference type="AlphaFoldDB" id="A0A6A5YXE6"/>
<sequence>MTSKPLPRFEDLPLRQGDPPFSAWGLWENPHLGALNYLTDKTVLQAAKEEIQTGERVGLNLPLDFINPPLLGRVAFSKKMHNKAPRTVNDDIISFNTQCSAQWDSFRHFGYQQEKVFYNGVTQDDIHRADDTTVNGIDGWEDRGIAGRGVLVDYYAWAQKNGIAYDATQTHPIKVDDVKSIIAENNIKLRPGDILFIRTGFVDSYAKMDAKAREFYKDGHSWPGLAQSKETLKWLWEQQFAAVAADNPAFEVFPAVEPEYLCHPVLLSGWATPIGELFDLERLAEICARKNRWTFFVSSAPLNYKGVVASPPNVIAFF</sequence>
<name>A0A6A5YXE6_9PLEO</name>
<dbReference type="Proteomes" id="UP000799770">
    <property type="component" value="Unassembled WGS sequence"/>
</dbReference>
<dbReference type="GO" id="GO:0004061">
    <property type="term" value="F:arylformamidase activity"/>
    <property type="evidence" value="ECO:0007669"/>
    <property type="project" value="InterPro"/>
</dbReference>
<gene>
    <name evidence="2" type="ORF">BDV96DRAFT_614658</name>
</gene>
<evidence type="ECO:0000313" key="2">
    <source>
        <dbReference type="EMBL" id="KAF2111849.1"/>
    </source>
</evidence>
<protein>
    <submittedName>
        <fullName evidence="2">Putative cyclase-domain-containing protein</fullName>
    </submittedName>
</protein>
<keyword evidence="3" id="KW-1185">Reference proteome</keyword>
<organism evidence="2 3">
    <name type="scientific">Lophiotrema nucula</name>
    <dbReference type="NCBI Taxonomy" id="690887"/>
    <lineage>
        <taxon>Eukaryota</taxon>
        <taxon>Fungi</taxon>
        <taxon>Dikarya</taxon>
        <taxon>Ascomycota</taxon>
        <taxon>Pezizomycotina</taxon>
        <taxon>Dothideomycetes</taxon>
        <taxon>Pleosporomycetidae</taxon>
        <taxon>Pleosporales</taxon>
        <taxon>Lophiotremataceae</taxon>
        <taxon>Lophiotrema</taxon>
    </lineage>
</organism>
<dbReference type="EMBL" id="ML977333">
    <property type="protein sequence ID" value="KAF2111849.1"/>
    <property type="molecule type" value="Genomic_DNA"/>
</dbReference>
<proteinExistence type="inferred from homology"/>
<dbReference type="SUPFAM" id="SSF102198">
    <property type="entry name" value="Putative cyclase"/>
    <property type="match status" value="1"/>
</dbReference>
<accession>A0A6A5YXE6</accession>
<dbReference type="OrthoDB" id="5396at2759"/>
<dbReference type="PANTHER" id="PTHR34861">
    <property type="match status" value="1"/>
</dbReference>
<dbReference type="Gene3D" id="3.50.30.50">
    <property type="entry name" value="Putative cyclase"/>
    <property type="match status" value="1"/>
</dbReference>
<dbReference type="InterPro" id="IPR037175">
    <property type="entry name" value="KFase_sf"/>
</dbReference>
<dbReference type="InterPro" id="IPR007325">
    <property type="entry name" value="KFase/CYL"/>
</dbReference>
<dbReference type="Pfam" id="PF04199">
    <property type="entry name" value="Cyclase"/>
    <property type="match status" value="1"/>
</dbReference>
<reference evidence="2" key="1">
    <citation type="journal article" date="2020" name="Stud. Mycol.">
        <title>101 Dothideomycetes genomes: a test case for predicting lifestyles and emergence of pathogens.</title>
        <authorList>
            <person name="Haridas S."/>
            <person name="Albert R."/>
            <person name="Binder M."/>
            <person name="Bloem J."/>
            <person name="Labutti K."/>
            <person name="Salamov A."/>
            <person name="Andreopoulos B."/>
            <person name="Baker S."/>
            <person name="Barry K."/>
            <person name="Bills G."/>
            <person name="Bluhm B."/>
            <person name="Cannon C."/>
            <person name="Castanera R."/>
            <person name="Culley D."/>
            <person name="Daum C."/>
            <person name="Ezra D."/>
            <person name="Gonzalez J."/>
            <person name="Henrissat B."/>
            <person name="Kuo A."/>
            <person name="Liang C."/>
            <person name="Lipzen A."/>
            <person name="Lutzoni F."/>
            <person name="Magnuson J."/>
            <person name="Mondo S."/>
            <person name="Nolan M."/>
            <person name="Ohm R."/>
            <person name="Pangilinan J."/>
            <person name="Park H.-J."/>
            <person name="Ramirez L."/>
            <person name="Alfaro M."/>
            <person name="Sun H."/>
            <person name="Tritt A."/>
            <person name="Yoshinaga Y."/>
            <person name="Zwiers L.-H."/>
            <person name="Turgeon B."/>
            <person name="Goodwin S."/>
            <person name="Spatafora J."/>
            <person name="Crous P."/>
            <person name="Grigoriev I."/>
        </authorList>
    </citation>
    <scope>NUCLEOTIDE SEQUENCE</scope>
    <source>
        <strain evidence="2">CBS 627.86</strain>
    </source>
</reference>
<evidence type="ECO:0000313" key="3">
    <source>
        <dbReference type="Proteomes" id="UP000799770"/>
    </source>
</evidence>
<comment type="similarity">
    <text evidence="1">Belongs to the Cyclase 1 superfamily.</text>
</comment>